<feature type="domain" description="Glycosyl transferase family 1" evidence="1">
    <location>
        <begin position="201"/>
        <end position="343"/>
    </location>
</feature>
<dbReference type="AlphaFoldDB" id="A0A200I3L7"/>
<accession>A0A200I3L7</accession>
<dbReference type="RefSeq" id="WP_087662858.1">
    <property type="nucleotide sequence ID" value="NZ_NIBL01000001.1"/>
</dbReference>
<reference evidence="2 3" key="1">
    <citation type="submission" date="2017-05" db="EMBL/GenBank/DDBJ databases">
        <title>The Genome Sequence of Enterococcus faecium 2D5_DIV0622.</title>
        <authorList>
            <consortium name="The Broad Institute Genomics Platform"/>
            <consortium name="The Broad Institute Genomic Center for Infectious Diseases"/>
            <person name="Earl A."/>
            <person name="Manson A."/>
            <person name="Schwartman J."/>
            <person name="Gilmore M."/>
            <person name="Abouelleil A."/>
            <person name="Cao P."/>
            <person name="Chapman S."/>
            <person name="Cusick C."/>
            <person name="Shea T."/>
            <person name="Young S."/>
            <person name="Neafsey D."/>
            <person name="Nusbaum C."/>
            <person name="Birren B."/>
        </authorList>
    </citation>
    <scope>NUCLEOTIDE SEQUENCE [LARGE SCALE GENOMIC DNA]</scope>
    <source>
        <strain evidence="2 3">2D5_DIV0622</strain>
    </source>
</reference>
<dbReference type="PANTHER" id="PTHR45947:SF3">
    <property type="entry name" value="SULFOQUINOVOSYL TRANSFERASE SQD2"/>
    <property type="match status" value="1"/>
</dbReference>
<dbReference type="PANTHER" id="PTHR45947">
    <property type="entry name" value="SULFOQUINOVOSYL TRANSFERASE SQD2"/>
    <property type="match status" value="1"/>
</dbReference>
<protein>
    <recommendedName>
        <fullName evidence="1">Glycosyl transferase family 1 domain-containing protein</fullName>
    </recommendedName>
</protein>
<gene>
    <name evidence="2" type="ORF">A5869_000513</name>
</gene>
<dbReference type="Gene3D" id="3.40.50.2000">
    <property type="entry name" value="Glycogen Phosphorylase B"/>
    <property type="match status" value="2"/>
</dbReference>
<name>A0A200I3L7_9ENTE</name>
<evidence type="ECO:0000313" key="2">
    <source>
        <dbReference type="EMBL" id="OUZ18865.1"/>
    </source>
</evidence>
<evidence type="ECO:0000259" key="1">
    <source>
        <dbReference type="Pfam" id="PF00534"/>
    </source>
</evidence>
<organism evidence="2 3">
    <name type="scientific">Enterococcus cecorum</name>
    <dbReference type="NCBI Taxonomy" id="44008"/>
    <lineage>
        <taxon>Bacteria</taxon>
        <taxon>Bacillati</taxon>
        <taxon>Bacillota</taxon>
        <taxon>Bacilli</taxon>
        <taxon>Lactobacillales</taxon>
        <taxon>Enterococcaceae</taxon>
        <taxon>Enterococcus</taxon>
    </lineage>
</organism>
<dbReference type="Proteomes" id="UP000196503">
    <property type="component" value="Unassembled WGS sequence"/>
</dbReference>
<dbReference type="EMBL" id="NIBL01000001">
    <property type="protein sequence ID" value="OUZ18865.1"/>
    <property type="molecule type" value="Genomic_DNA"/>
</dbReference>
<dbReference type="GO" id="GO:0016757">
    <property type="term" value="F:glycosyltransferase activity"/>
    <property type="evidence" value="ECO:0007669"/>
    <property type="project" value="InterPro"/>
</dbReference>
<proteinExistence type="predicted"/>
<dbReference type="InterPro" id="IPR050194">
    <property type="entry name" value="Glycosyltransferase_grp1"/>
</dbReference>
<comment type="caution">
    <text evidence="2">The sequence shown here is derived from an EMBL/GenBank/DDBJ whole genome shotgun (WGS) entry which is preliminary data.</text>
</comment>
<evidence type="ECO:0000313" key="3">
    <source>
        <dbReference type="Proteomes" id="UP000196503"/>
    </source>
</evidence>
<sequence>MGKNVLFISPTGTLDNGAEISITNLMKYLSLKNYSIYNVIPYINHQKQNEYIQFCNENNINVLRIPVLKWWWEEAPGGFPGTKDERQAMYSANIREIRKYIHDYHIDLVITNTVNIFQGAVAAKMESKPHYWLIHEFPREEFSYYKDKIDFIDKFSDKIFAVEGPLHECVKQMFENKKVESFMSYTDIIPCVREDLLNTSPNKYRIVNVGRVTDNKNQIEILKAYSKIKNISEIVLIGGWDVEYKKLIDQYILENNLSNITFIGNSDNPWQYLKKNDICVLSSKMETFGLVYLEAAINAIPIVASNTPGYKHIKKKFDIGNLYESGNVSDLIDCINDIVENYENYYLNAKQKSTEIQDNFTQEKSYEKIINSIFSNDYKCSDFLSPINFLFDSNNSKPLLKFKTYRFYKRGLNYLKRHLKKR</sequence>
<dbReference type="Pfam" id="PF00534">
    <property type="entry name" value="Glycos_transf_1"/>
    <property type="match status" value="1"/>
</dbReference>
<dbReference type="SUPFAM" id="SSF53756">
    <property type="entry name" value="UDP-Glycosyltransferase/glycogen phosphorylase"/>
    <property type="match status" value="1"/>
</dbReference>
<dbReference type="InterPro" id="IPR001296">
    <property type="entry name" value="Glyco_trans_1"/>
</dbReference>